<gene>
    <name evidence="1" type="ORF">ACFYQT_08775</name>
</gene>
<proteinExistence type="predicted"/>
<keyword evidence="2" id="KW-1185">Reference proteome</keyword>
<dbReference type="EMBL" id="JBIAJP010000001">
    <property type="protein sequence ID" value="MFF0003534.1"/>
    <property type="molecule type" value="Genomic_DNA"/>
</dbReference>
<accession>A0ABW6MR67</accession>
<comment type="caution">
    <text evidence="1">The sequence shown here is derived from an EMBL/GenBank/DDBJ whole genome shotgun (WGS) entry which is preliminary data.</text>
</comment>
<protein>
    <submittedName>
        <fullName evidence="1">Uncharacterized protein</fullName>
    </submittedName>
</protein>
<dbReference type="RefSeq" id="WP_361948462.1">
    <property type="nucleotide sequence ID" value="NZ_JBEXWI010000030.1"/>
</dbReference>
<name>A0ABW6MR67_9ACTN</name>
<evidence type="ECO:0000313" key="1">
    <source>
        <dbReference type="EMBL" id="MFF0003534.1"/>
    </source>
</evidence>
<organism evidence="1 2">
    <name type="scientific">Streptomyces tibetensis</name>
    <dbReference type="NCBI Taxonomy" id="2382123"/>
    <lineage>
        <taxon>Bacteria</taxon>
        <taxon>Bacillati</taxon>
        <taxon>Actinomycetota</taxon>
        <taxon>Actinomycetes</taxon>
        <taxon>Kitasatosporales</taxon>
        <taxon>Streptomycetaceae</taxon>
        <taxon>Streptomyces</taxon>
    </lineage>
</organism>
<dbReference type="Proteomes" id="UP001601422">
    <property type="component" value="Unassembled WGS sequence"/>
</dbReference>
<reference evidence="1 2" key="1">
    <citation type="submission" date="2024-10" db="EMBL/GenBank/DDBJ databases">
        <title>The Natural Products Discovery Center: Release of the First 8490 Sequenced Strains for Exploring Actinobacteria Biosynthetic Diversity.</title>
        <authorList>
            <person name="Kalkreuter E."/>
            <person name="Kautsar S.A."/>
            <person name="Yang D."/>
            <person name="Bader C.D."/>
            <person name="Teijaro C.N."/>
            <person name="Fluegel L."/>
            <person name="Davis C.M."/>
            <person name="Simpson J.R."/>
            <person name="Lauterbach L."/>
            <person name="Steele A.D."/>
            <person name="Gui C."/>
            <person name="Meng S."/>
            <person name="Li G."/>
            <person name="Viehrig K."/>
            <person name="Ye F."/>
            <person name="Su P."/>
            <person name="Kiefer A.F."/>
            <person name="Nichols A."/>
            <person name="Cepeda A.J."/>
            <person name="Yan W."/>
            <person name="Fan B."/>
            <person name="Jiang Y."/>
            <person name="Adhikari A."/>
            <person name="Zheng C.-J."/>
            <person name="Schuster L."/>
            <person name="Cowan T.M."/>
            <person name="Smanski M.J."/>
            <person name="Chevrette M.G."/>
            <person name="De Carvalho L.P.S."/>
            <person name="Shen B."/>
        </authorList>
    </citation>
    <scope>NUCLEOTIDE SEQUENCE [LARGE SCALE GENOMIC DNA]</scope>
    <source>
        <strain evidence="1 2">NPDC005497</strain>
    </source>
</reference>
<sequence>MSHHQQQLMTALDALDGAFASEEPFPVSGCTYCYGAEDLAELSGPLDLISDDLVSAVATEVPSHWDDFPRLYRRLTPRIIRAAVTGRLHVDANLIASRLREADWTTWDAPLAQALHEVWSAWWRATLHTSPSPVSVRETLSLVTVATGTLRPWLDTWAATRTPAADSQLADLLDDVLTEYEITELHMGFYDEYDASTELLSWLLNDVRDRADDARLDDPYILEHHWASTQLDHAE</sequence>
<evidence type="ECO:0000313" key="2">
    <source>
        <dbReference type="Proteomes" id="UP001601422"/>
    </source>
</evidence>